<dbReference type="GO" id="GO:0071011">
    <property type="term" value="C:precatalytic spliceosome"/>
    <property type="evidence" value="ECO:0007669"/>
    <property type="project" value="TreeGrafter"/>
</dbReference>
<dbReference type="GO" id="GO:0000398">
    <property type="term" value="P:mRNA splicing, via spliceosome"/>
    <property type="evidence" value="ECO:0007669"/>
    <property type="project" value="InterPro"/>
</dbReference>
<dbReference type="PROSITE" id="PS50171">
    <property type="entry name" value="ZF_MATRIN"/>
    <property type="match status" value="1"/>
</dbReference>
<feature type="compositionally biased region" description="Basic and acidic residues" evidence="6">
    <location>
        <begin position="28"/>
        <end position="67"/>
    </location>
</feature>
<dbReference type="InterPro" id="IPR013085">
    <property type="entry name" value="U1-CZ_Znf_C2H2"/>
</dbReference>
<feature type="region of interest" description="Disordered" evidence="6">
    <location>
        <begin position="28"/>
        <end position="197"/>
    </location>
</feature>
<proteinExistence type="predicted"/>
<dbReference type="STRING" id="5364.A0A5C3NB09"/>
<name>A0A5C3NB09_9AGAM</name>
<dbReference type="PANTHER" id="PTHR13173:SF10">
    <property type="entry name" value="WW DOMAIN-BINDING PROTEIN 4"/>
    <property type="match status" value="1"/>
</dbReference>
<comment type="subcellular location">
    <subcellularLocation>
        <location evidence="1">Nucleus</location>
    </subcellularLocation>
</comment>
<keyword evidence="3" id="KW-0863">Zinc-finger</keyword>
<protein>
    <recommendedName>
        <fullName evidence="7">Matrin-type domain-containing protein</fullName>
    </recommendedName>
</protein>
<dbReference type="AlphaFoldDB" id="A0A5C3NB09"/>
<sequence length="369" mass="39583">MSEYWVSNKKYYCKYCEIYITDDAPSRRQHENGLRHQGNKERFVRGLYKASEKRKQDAEEEKRDMARVEQAAQAAFARDVGSGIARASSSTSSAPVASSSRKPTAALKPSSPWANYSTAESLGIKDPDEERRQAEAERRRTMGVAGEWQIVAPAITQGASISPAAEPVPTDPSGELKKRPAEGPAPDEDTGRGWKLKKKKLDVGLGELYDPGLIPIRLKAKKEEPSEDKIPETDADATPTASIFRGATPSEAPNATSVPKWSKVQWKKPGEGSNSLAPEANGGSVAGDEVKQESLDGKSLIKAEDPSPPLPSDSALSTEVPPTKQEEVPAKLVEAPQPGNALPASSGGSLFKKRKAPAGTAGARSRRGM</sequence>
<dbReference type="Pfam" id="PF06220">
    <property type="entry name" value="zf-U1"/>
    <property type="match status" value="1"/>
</dbReference>
<dbReference type="EMBL" id="ML213506">
    <property type="protein sequence ID" value="TFK54533.1"/>
    <property type="molecule type" value="Genomic_DNA"/>
</dbReference>
<dbReference type="Gene3D" id="3.30.160.60">
    <property type="entry name" value="Classic Zinc Finger"/>
    <property type="match status" value="1"/>
</dbReference>
<dbReference type="Proteomes" id="UP000305948">
    <property type="component" value="Unassembled WGS sequence"/>
</dbReference>
<keyword evidence="9" id="KW-1185">Reference proteome</keyword>
<organism evidence="8 9">
    <name type="scientific">Heliocybe sulcata</name>
    <dbReference type="NCBI Taxonomy" id="5364"/>
    <lineage>
        <taxon>Eukaryota</taxon>
        <taxon>Fungi</taxon>
        <taxon>Dikarya</taxon>
        <taxon>Basidiomycota</taxon>
        <taxon>Agaricomycotina</taxon>
        <taxon>Agaricomycetes</taxon>
        <taxon>Gloeophyllales</taxon>
        <taxon>Gloeophyllaceae</taxon>
        <taxon>Heliocybe</taxon>
    </lineage>
</organism>
<dbReference type="GO" id="GO:0008270">
    <property type="term" value="F:zinc ion binding"/>
    <property type="evidence" value="ECO:0007669"/>
    <property type="project" value="UniProtKB-KW"/>
</dbReference>
<reference evidence="8 9" key="1">
    <citation type="journal article" date="2019" name="Nat. Ecol. Evol.">
        <title>Megaphylogeny resolves global patterns of mushroom evolution.</title>
        <authorList>
            <person name="Varga T."/>
            <person name="Krizsan K."/>
            <person name="Foldi C."/>
            <person name="Dima B."/>
            <person name="Sanchez-Garcia M."/>
            <person name="Sanchez-Ramirez S."/>
            <person name="Szollosi G.J."/>
            <person name="Szarkandi J.G."/>
            <person name="Papp V."/>
            <person name="Albert L."/>
            <person name="Andreopoulos W."/>
            <person name="Angelini C."/>
            <person name="Antonin V."/>
            <person name="Barry K.W."/>
            <person name="Bougher N.L."/>
            <person name="Buchanan P."/>
            <person name="Buyck B."/>
            <person name="Bense V."/>
            <person name="Catcheside P."/>
            <person name="Chovatia M."/>
            <person name="Cooper J."/>
            <person name="Damon W."/>
            <person name="Desjardin D."/>
            <person name="Finy P."/>
            <person name="Geml J."/>
            <person name="Haridas S."/>
            <person name="Hughes K."/>
            <person name="Justo A."/>
            <person name="Karasinski D."/>
            <person name="Kautmanova I."/>
            <person name="Kiss B."/>
            <person name="Kocsube S."/>
            <person name="Kotiranta H."/>
            <person name="LaButti K.M."/>
            <person name="Lechner B.E."/>
            <person name="Liimatainen K."/>
            <person name="Lipzen A."/>
            <person name="Lukacs Z."/>
            <person name="Mihaltcheva S."/>
            <person name="Morgado L.N."/>
            <person name="Niskanen T."/>
            <person name="Noordeloos M.E."/>
            <person name="Ohm R.A."/>
            <person name="Ortiz-Santana B."/>
            <person name="Ovrebo C."/>
            <person name="Racz N."/>
            <person name="Riley R."/>
            <person name="Savchenko A."/>
            <person name="Shiryaev A."/>
            <person name="Soop K."/>
            <person name="Spirin V."/>
            <person name="Szebenyi C."/>
            <person name="Tomsovsky M."/>
            <person name="Tulloss R.E."/>
            <person name="Uehling J."/>
            <person name="Grigoriev I.V."/>
            <person name="Vagvolgyi C."/>
            <person name="Papp T."/>
            <person name="Martin F.M."/>
            <person name="Miettinen O."/>
            <person name="Hibbett D.S."/>
            <person name="Nagy L.G."/>
        </authorList>
    </citation>
    <scope>NUCLEOTIDE SEQUENCE [LARGE SCALE GENOMIC DNA]</scope>
    <source>
        <strain evidence="8 9">OMC1185</strain>
    </source>
</reference>
<accession>A0A5C3NB09</accession>
<dbReference type="SMART" id="SM00451">
    <property type="entry name" value="ZnF_U1"/>
    <property type="match status" value="1"/>
</dbReference>
<evidence type="ECO:0000256" key="6">
    <source>
        <dbReference type="SAM" id="MobiDB-lite"/>
    </source>
</evidence>
<keyword evidence="4" id="KW-0862">Zinc</keyword>
<evidence type="ECO:0000313" key="9">
    <source>
        <dbReference type="Proteomes" id="UP000305948"/>
    </source>
</evidence>
<dbReference type="GO" id="GO:0003723">
    <property type="term" value="F:RNA binding"/>
    <property type="evidence" value="ECO:0007669"/>
    <property type="project" value="TreeGrafter"/>
</dbReference>
<dbReference type="PANTHER" id="PTHR13173">
    <property type="entry name" value="WW DOMAIN BINDING PROTEIN 4"/>
    <property type="match status" value="1"/>
</dbReference>
<evidence type="ECO:0000256" key="1">
    <source>
        <dbReference type="ARBA" id="ARBA00004123"/>
    </source>
</evidence>
<keyword evidence="2" id="KW-0479">Metal-binding</keyword>
<feature type="region of interest" description="Disordered" evidence="6">
    <location>
        <begin position="215"/>
        <end position="369"/>
    </location>
</feature>
<dbReference type="InterPro" id="IPR040023">
    <property type="entry name" value="WBP4"/>
</dbReference>
<evidence type="ECO:0000256" key="4">
    <source>
        <dbReference type="ARBA" id="ARBA00022833"/>
    </source>
</evidence>
<feature type="compositionally biased region" description="Basic and acidic residues" evidence="6">
    <location>
        <begin position="288"/>
        <end position="305"/>
    </location>
</feature>
<dbReference type="InterPro" id="IPR000690">
    <property type="entry name" value="Matrin/U1-C_Znf_C2H2"/>
</dbReference>
<dbReference type="InterPro" id="IPR003604">
    <property type="entry name" value="Matrin/U1-like-C_Znf_C2H2"/>
</dbReference>
<dbReference type="SUPFAM" id="SSF57667">
    <property type="entry name" value="beta-beta-alpha zinc fingers"/>
    <property type="match status" value="1"/>
</dbReference>
<evidence type="ECO:0000256" key="3">
    <source>
        <dbReference type="ARBA" id="ARBA00022771"/>
    </source>
</evidence>
<dbReference type="InterPro" id="IPR036236">
    <property type="entry name" value="Znf_C2H2_sf"/>
</dbReference>
<feature type="compositionally biased region" description="Low complexity" evidence="6">
    <location>
        <begin position="70"/>
        <end position="100"/>
    </location>
</feature>
<feature type="compositionally biased region" description="Basic and acidic residues" evidence="6">
    <location>
        <begin position="221"/>
        <end position="232"/>
    </location>
</feature>
<evidence type="ECO:0000256" key="5">
    <source>
        <dbReference type="ARBA" id="ARBA00023242"/>
    </source>
</evidence>
<evidence type="ECO:0000256" key="2">
    <source>
        <dbReference type="ARBA" id="ARBA00022723"/>
    </source>
</evidence>
<dbReference type="OrthoDB" id="191651at2759"/>
<feature type="domain" description="Matrin-type" evidence="7">
    <location>
        <begin position="11"/>
        <end position="42"/>
    </location>
</feature>
<keyword evidence="5" id="KW-0539">Nucleus</keyword>
<gene>
    <name evidence="8" type="ORF">OE88DRAFT_1625642</name>
</gene>
<evidence type="ECO:0000313" key="8">
    <source>
        <dbReference type="EMBL" id="TFK54533.1"/>
    </source>
</evidence>
<feature type="compositionally biased region" description="Basic and acidic residues" evidence="6">
    <location>
        <begin position="123"/>
        <end position="140"/>
    </location>
</feature>
<evidence type="ECO:0000259" key="7">
    <source>
        <dbReference type="PROSITE" id="PS50171"/>
    </source>
</evidence>